<feature type="domain" description="CBS" evidence="3">
    <location>
        <begin position="106"/>
        <end position="164"/>
    </location>
</feature>
<dbReference type="PANTHER" id="PTHR43080:SF2">
    <property type="entry name" value="CBS DOMAIN-CONTAINING PROTEIN"/>
    <property type="match status" value="1"/>
</dbReference>
<dbReference type="Pfam" id="PF00571">
    <property type="entry name" value="CBS"/>
    <property type="match status" value="2"/>
</dbReference>
<feature type="domain" description="CBS" evidence="3">
    <location>
        <begin position="7"/>
        <end position="64"/>
    </location>
</feature>
<proteinExistence type="predicted"/>
<sequence length="168" mass="18522">MRARDLMTTDVETVSPDDDVADVLGRLAKANFNGFPVVDDDGVVVGIVTQTDLVSLFQTKDRTLWIPVGFPPFVDTLTYAVDVSWDEVDLGVDLLRNADKPVSTVMTGEVITIDPDTELLEIIDLLADDQRDINRLPVVDEDGKLVGIVARQDVLRALRDERVLEDGT</sequence>
<evidence type="ECO:0000259" key="3">
    <source>
        <dbReference type="PROSITE" id="PS51371"/>
    </source>
</evidence>
<evidence type="ECO:0000313" key="4">
    <source>
        <dbReference type="EMBL" id="AUX09964.1"/>
    </source>
</evidence>
<dbReference type="KEGG" id="hdf:AArcSl_2342"/>
<dbReference type="InterPro" id="IPR000644">
    <property type="entry name" value="CBS_dom"/>
</dbReference>
<protein>
    <submittedName>
        <fullName evidence="4">CBS domain protein</fullName>
    </submittedName>
</protein>
<dbReference type="SMART" id="SM00116">
    <property type="entry name" value="CBS"/>
    <property type="match status" value="2"/>
</dbReference>
<dbReference type="SUPFAM" id="SSF54631">
    <property type="entry name" value="CBS-domain pair"/>
    <property type="match status" value="1"/>
</dbReference>
<dbReference type="InterPro" id="IPR046342">
    <property type="entry name" value="CBS_dom_sf"/>
</dbReference>
<accession>A0A343TLJ2</accession>
<name>A0A343TLJ2_9EURY</name>
<gene>
    <name evidence="4" type="ORF">AArcSl_2342</name>
</gene>
<evidence type="ECO:0000256" key="1">
    <source>
        <dbReference type="ARBA" id="ARBA00023122"/>
    </source>
</evidence>
<dbReference type="EMBL" id="CP025066">
    <property type="protein sequence ID" value="AUX09964.1"/>
    <property type="molecule type" value="Genomic_DNA"/>
</dbReference>
<dbReference type="OrthoDB" id="43333at2157"/>
<evidence type="ECO:0000313" key="5">
    <source>
        <dbReference type="Proteomes" id="UP000263012"/>
    </source>
</evidence>
<reference evidence="5" key="1">
    <citation type="submission" date="2017-11" db="EMBL/GenBank/DDBJ databases">
        <title>Phenotypic and genomic properties of facultatively anaerobic sulfur-reducing natronoarchaea from hypersaline soda lakes.</title>
        <authorList>
            <person name="Sorokin D.Y."/>
            <person name="Kublanov I.V."/>
            <person name="Roman P."/>
            <person name="Sinninghe Damste J.S."/>
            <person name="Golyshin P.N."/>
            <person name="Rojo D."/>
            <person name="Ciordia S."/>
            <person name="Mena M.D.C."/>
            <person name="Ferrer M."/>
            <person name="Messina E."/>
            <person name="Smedile F."/>
            <person name="La Spada G."/>
            <person name="La Cono V."/>
            <person name="Yakimov M.M."/>
        </authorList>
    </citation>
    <scope>NUCLEOTIDE SEQUENCE [LARGE SCALE GENOMIC DNA]</scope>
    <source>
        <strain evidence="5">AArc-Sl</strain>
    </source>
</reference>
<dbReference type="RefSeq" id="WP_119819402.1">
    <property type="nucleotide sequence ID" value="NZ_CP025066.1"/>
</dbReference>
<keyword evidence="1 2" id="KW-0129">CBS domain</keyword>
<keyword evidence="5" id="KW-1185">Reference proteome</keyword>
<dbReference type="Proteomes" id="UP000263012">
    <property type="component" value="Chromosome"/>
</dbReference>
<dbReference type="PROSITE" id="PS51371">
    <property type="entry name" value="CBS"/>
    <property type="match status" value="2"/>
</dbReference>
<dbReference type="GeneID" id="37878699"/>
<dbReference type="AlphaFoldDB" id="A0A343TLJ2"/>
<evidence type="ECO:0000256" key="2">
    <source>
        <dbReference type="PROSITE-ProRule" id="PRU00703"/>
    </source>
</evidence>
<organism evidence="4 5">
    <name type="scientific">Halalkaliarchaeum desulfuricum</name>
    <dbReference type="NCBI Taxonomy" id="2055893"/>
    <lineage>
        <taxon>Archaea</taxon>
        <taxon>Methanobacteriati</taxon>
        <taxon>Methanobacteriota</taxon>
        <taxon>Stenosarchaea group</taxon>
        <taxon>Halobacteria</taxon>
        <taxon>Halobacteriales</taxon>
        <taxon>Haloferacaceae</taxon>
        <taxon>Halalkaliarchaeum</taxon>
    </lineage>
</organism>
<dbReference type="Gene3D" id="3.10.580.10">
    <property type="entry name" value="CBS-domain"/>
    <property type="match status" value="2"/>
</dbReference>
<dbReference type="PANTHER" id="PTHR43080">
    <property type="entry name" value="CBS DOMAIN-CONTAINING PROTEIN CBSX3, MITOCHONDRIAL"/>
    <property type="match status" value="1"/>
</dbReference>
<dbReference type="InterPro" id="IPR051257">
    <property type="entry name" value="Diverse_CBS-Domain"/>
</dbReference>